<organism evidence="1">
    <name type="scientific">marine sediment metagenome</name>
    <dbReference type="NCBI Taxonomy" id="412755"/>
    <lineage>
        <taxon>unclassified sequences</taxon>
        <taxon>metagenomes</taxon>
        <taxon>ecological metagenomes</taxon>
    </lineage>
</organism>
<sequence length="71" mass="8029">DQAYESTLLNALKRHLGIEMKVAEPLRGFDLSKAKLISREHPAMSEWAVAVGLSIKGWDVPDDESRNHERD</sequence>
<dbReference type="AlphaFoldDB" id="A0A0F8YAC7"/>
<feature type="non-terminal residue" evidence="1">
    <location>
        <position position="1"/>
    </location>
</feature>
<dbReference type="EMBL" id="LAZR01054529">
    <property type="protein sequence ID" value="KKK78347.1"/>
    <property type="molecule type" value="Genomic_DNA"/>
</dbReference>
<proteinExistence type="predicted"/>
<accession>A0A0F8YAC7</accession>
<gene>
    <name evidence="1" type="ORF">LCGC14_2844500</name>
</gene>
<protein>
    <submittedName>
        <fullName evidence="1">Uncharacterized protein</fullName>
    </submittedName>
</protein>
<evidence type="ECO:0000313" key="1">
    <source>
        <dbReference type="EMBL" id="KKK78347.1"/>
    </source>
</evidence>
<name>A0A0F8YAC7_9ZZZZ</name>
<comment type="caution">
    <text evidence="1">The sequence shown here is derived from an EMBL/GenBank/DDBJ whole genome shotgun (WGS) entry which is preliminary data.</text>
</comment>
<reference evidence="1" key="1">
    <citation type="journal article" date="2015" name="Nature">
        <title>Complex archaea that bridge the gap between prokaryotes and eukaryotes.</title>
        <authorList>
            <person name="Spang A."/>
            <person name="Saw J.H."/>
            <person name="Jorgensen S.L."/>
            <person name="Zaremba-Niedzwiedzka K."/>
            <person name="Martijn J."/>
            <person name="Lind A.E."/>
            <person name="van Eijk R."/>
            <person name="Schleper C."/>
            <person name="Guy L."/>
            <person name="Ettema T.J."/>
        </authorList>
    </citation>
    <scope>NUCLEOTIDE SEQUENCE</scope>
</reference>